<sequence>MAGQFKLAAHACTGTPAQQLCGGGGMPGRRSDVSRKVASQRHPHLELDTSGTLLASVASTMSRTSWPPYSTDEANDDGSVLAGRSCYSTGHAEPERVRVILTCSDTAEPVHATYSTTKGPAMGTVTVPYGLLLENGDDIPSIVQVTNFRPLVMSPDPGVVVTLVSLPFPKILVLGGALTRDVPPSTPQGVFDIELILKLRLTDIKSWIRGGQVEMWDEDEESSEFGGISENPEIFAPFQRISSPPSDAVIRLIMGVDGIRQVEWLPELPPYT</sequence>
<evidence type="ECO:0000256" key="1">
    <source>
        <dbReference type="SAM" id="MobiDB-lite"/>
    </source>
</evidence>
<gene>
    <name evidence="2" type="ORF">QBC46DRAFT_423274</name>
</gene>
<evidence type="ECO:0000313" key="3">
    <source>
        <dbReference type="Proteomes" id="UP001303473"/>
    </source>
</evidence>
<dbReference type="EMBL" id="MU853931">
    <property type="protein sequence ID" value="KAK3935258.1"/>
    <property type="molecule type" value="Genomic_DNA"/>
</dbReference>
<feature type="region of interest" description="Disordered" evidence="1">
    <location>
        <begin position="18"/>
        <end position="43"/>
    </location>
</feature>
<reference evidence="3" key="1">
    <citation type="journal article" date="2023" name="Mol. Phylogenet. Evol.">
        <title>Genome-scale phylogeny and comparative genomics of the fungal order Sordariales.</title>
        <authorList>
            <person name="Hensen N."/>
            <person name="Bonometti L."/>
            <person name="Westerberg I."/>
            <person name="Brannstrom I.O."/>
            <person name="Guillou S."/>
            <person name="Cros-Aarteil S."/>
            <person name="Calhoun S."/>
            <person name="Haridas S."/>
            <person name="Kuo A."/>
            <person name="Mondo S."/>
            <person name="Pangilinan J."/>
            <person name="Riley R."/>
            <person name="LaButti K."/>
            <person name="Andreopoulos B."/>
            <person name="Lipzen A."/>
            <person name="Chen C."/>
            <person name="Yan M."/>
            <person name="Daum C."/>
            <person name="Ng V."/>
            <person name="Clum A."/>
            <person name="Steindorff A."/>
            <person name="Ohm R.A."/>
            <person name="Martin F."/>
            <person name="Silar P."/>
            <person name="Natvig D.O."/>
            <person name="Lalanne C."/>
            <person name="Gautier V."/>
            <person name="Ament-Velasquez S.L."/>
            <person name="Kruys A."/>
            <person name="Hutchinson M.I."/>
            <person name="Powell A.J."/>
            <person name="Barry K."/>
            <person name="Miller A.N."/>
            <person name="Grigoriev I.V."/>
            <person name="Debuchy R."/>
            <person name="Gladieux P."/>
            <person name="Hiltunen Thoren M."/>
            <person name="Johannesson H."/>
        </authorList>
    </citation>
    <scope>NUCLEOTIDE SEQUENCE [LARGE SCALE GENOMIC DNA]</scope>
    <source>
        <strain evidence="3">CBS 340.73</strain>
    </source>
</reference>
<proteinExistence type="predicted"/>
<accession>A0AAN6MZV1</accession>
<dbReference type="Proteomes" id="UP001303473">
    <property type="component" value="Unassembled WGS sequence"/>
</dbReference>
<protein>
    <submittedName>
        <fullName evidence="2">Uncharacterized protein</fullName>
    </submittedName>
</protein>
<evidence type="ECO:0000313" key="2">
    <source>
        <dbReference type="EMBL" id="KAK3935258.1"/>
    </source>
</evidence>
<organism evidence="2 3">
    <name type="scientific">Diplogelasinospora grovesii</name>
    <dbReference type="NCBI Taxonomy" id="303347"/>
    <lineage>
        <taxon>Eukaryota</taxon>
        <taxon>Fungi</taxon>
        <taxon>Dikarya</taxon>
        <taxon>Ascomycota</taxon>
        <taxon>Pezizomycotina</taxon>
        <taxon>Sordariomycetes</taxon>
        <taxon>Sordariomycetidae</taxon>
        <taxon>Sordariales</taxon>
        <taxon>Diplogelasinosporaceae</taxon>
        <taxon>Diplogelasinospora</taxon>
    </lineage>
</organism>
<dbReference type="AlphaFoldDB" id="A0AAN6MZV1"/>
<name>A0AAN6MZV1_9PEZI</name>
<keyword evidence="3" id="KW-1185">Reference proteome</keyword>
<comment type="caution">
    <text evidence="2">The sequence shown here is derived from an EMBL/GenBank/DDBJ whole genome shotgun (WGS) entry which is preliminary data.</text>
</comment>